<feature type="domain" description="Ig-like" evidence="9">
    <location>
        <begin position="2287"/>
        <end position="2379"/>
    </location>
</feature>
<dbReference type="PROSITE" id="PS50835">
    <property type="entry name" value="IG_LIKE"/>
    <property type="match status" value="27"/>
</dbReference>
<feature type="domain" description="Ig-like" evidence="9">
    <location>
        <begin position="1272"/>
        <end position="1359"/>
    </location>
</feature>
<dbReference type="FunFam" id="2.60.40.10:FF:001751">
    <property type="entry name" value="HMCN2 isoform 3"/>
    <property type="match status" value="1"/>
</dbReference>
<comment type="subcellular location">
    <subcellularLocation>
        <location evidence="1">Secreted</location>
    </subcellularLocation>
</comment>
<evidence type="ECO:0000259" key="9">
    <source>
        <dbReference type="PROSITE" id="PS50835"/>
    </source>
</evidence>
<feature type="domain" description="Ig-like" evidence="9">
    <location>
        <begin position="1549"/>
        <end position="1637"/>
    </location>
</feature>
<feature type="domain" description="Ig-like" evidence="9">
    <location>
        <begin position="2100"/>
        <end position="2187"/>
    </location>
</feature>
<feature type="domain" description="Ig-like" evidence="9">
    <location>
        <begin position="797"/>
        <end position="886"/>
    </location>
</feature>
<keyword evidence="7" id="KW-0393">Immunoglobulin domain</keyword>
<evidence type="ECO:0000313" key="10">
    <source>
        <dbReference type="EMBL" id="CAB3399927.1"/>
    </source>
</evidence>
<feature type="domain" description="Ig-like" evidence="9">
    <location>
        <begin position="2006"/>
        <end position="2094"/>
    </location>
</feature>
<dbReference type="GO" id="GO:0005576">
    <property type="term" value="C:extracellular region"/>
    <property type="evidence" value="ECO:0007669"/>
    <property type="project" value="UniProtKB-SubCell"/>
</dbReference>
<evidence type="ECO:0000256" key="7">
    <source>
        <dbReference type="ARBA" id="ARBA00023319"/>
    </source>
</evidence>
<evidence type="ECO:0000256" key="4">
    <source>
        <dbReference type="ARBA" id="ARBA00022737"/>
    </source>
</evidence>
<organism evidence="10 11">
    <name type="scientific">Caenorhabditis bovis</name>
    <dbReference type="NCBI Taxonomy" id="2654633"/>
    <lineage>
        <taxon>Eukaryota</taxon>
        <taxon>Metazoa</taxon>
        <taxon>Ecdysozoa</taxon>
        <taxon>Nematoda</taxon>
        <taxon>Chromadorea</taxon>
        <taxon>Rhabditida</taxon>
        <taxon>Rhabditina</taxon>
        <taxon>Rhabditomorpha</taxon>
        <taxon>Rhabditoidea</taxon>
        <taxon>Rhabditidae</taxon>
        <taxon>Peloderinae</taxon>
        <taxon>Caenorhabditis</taxon>
    </lineage>
</organism>
<keyword evidence="6" id="KW-0325">Glycoprotein</keyword>
<evidence type="ECO:0000256" key="5">
    <source>
        <dbReference type="ARBA" id="ARBA00023157"/>
    </source>
</evidence>
<dbReference type="CDD" id="cd00096">
    <property type="entry name" value="Ig"/>
    <property type="match status" value="2"/>
</dbReference>
<proteinExistence type="predicted"/>
<evidence type="ECO:0000313" key="11">
    <source>
        <dbReference type="Proteomes" id="UP000494206"/>
    </source>
</evidence>
<reference evidence="10 11" key="1">
    <citation type="submission" date="2020-04" db="EMBL/GenBank/DDBJ databases">
        <authorList>
            <person name="Laetsch R D."/>
            <person name="Stevens L."/>
            <person name="Kumar S."/>
            <person name="Blaxter L. M."/>
        </authorList>
    </citation>
    <scope>NUCLEOTIDE SEQUENCE [LARGE SCALE GENOMIC DNA]</scope>
</reference>
<dbReference type="SUPFAM" id="SSF48726">
    <property type="entry name" value="Immunoglobulin"/>
    <property type="match status" value="26"/>
</dbReference>
<dbReference type="SMART" id="SM00408">
    <property type="entry name" value="IGc2"/>
    <property type="match status" value="26"/>
</dbReference>
<dbReference type="InterPro" id="IPR013783">
    <property type="entry name" value="Ig-like_fold"/>
</dbReference>
<dbReference type="FunFam" id="2.60.40.10:FF:000503">
    <property type="entry name" value="Hemicentin 1"/>
    <property type="match status" value="1"/>
</dbReference>
<feature type="domain" description="Ig-like" evidence="9">
    <location>
        <begin position="524"/>
        <end position="609"/>
    </location>
</feature>
<feature type="domain" description="Ig-like" evidence="9">
    <location>
        <begin position="1094"/>
        <end position="1176"/>
    </location>
</feature>
<feature type="domain" description="Ig-like" evidence="9">
    <location>
        <begin position="1646"/>
        <end position="1731"/>
    </location>
</feature>
<evidence type="ECO:0000256" key="3">
    <source>
        <dbReference type="ARBA" id="ARBA00022729"/>
    </source>
</evidence>
<feature type="domain" description="Ig-like" evidence="9">
    <location>
        <begin position="2570"/>
        <end position="2661"/>
    </location>
</feature>
<feature type="domain" description="Ig-like" evidence="9">
    <location>
        <begin position="2482"/>
        <end position="2565"/>
    </location>
</feature>
<dbReference type="Gene3D" id="3.40.50.410">
    <property type="entry name" value="von Willebrand factor, type A domain"/>
    <property type="match status" value="1"/>
</dbReference>
<feature type="domain" description="Ig-like" evidence="9">
    <location>
        <begin position="1916"/>
        <end position="1985"/>
    </location>
</feature>
<dbReference type="PANTHER" id="PTHR45080:SF8">
    <property type="entry name" value="IG-LIKE DOMAIN-CONTAINING PROTEIN"/>
    <property type="match status" value="1"/>
</dbReference>
<evidence type="ECO:0000256" key="1">
    <source>
        <dbReference type="ARBA" id="ARBA00004613"/>
    </source>
</evidence>
<feature type="domain" description="Ig-like" evidence="9">
    <location>
        <begin position="2192"/>
        <end position="2282"/>
    </location>
</feature>
<keyword evidence="2" id="KW-0964">Secreted</keyword>
<dbReference type="Pfam" id="PF25106">
    <property type="entry name" value="VWA_4"/>
    <property type="match status" value="1"/>
</dbReference>
<dbReference type="Pfam" id="PF07679">
    <property type="entry name" value="I-set"/>
    <property type="match status" value="16"/>
</dbReference>
<evidence type="ECO:0000256" key="6">
    <source>
        <dbReference type="ARBA" id="ARBA00023180"/>
    </source>
</evidence>
<dbReference type="GO" id="GO:0008046">
    <property type="term" value="F:axon guidance receptor activity"/>
    <property type="evidence" value="ECO:0007669"/>
    <property type="project" value="TreeGrafter"/>
</dbReference>
<dbReference type="InterPro" id="IPR050958">
    <property type="entry name" value="Cell_Adh-Cytoskel_Orgn"/>
</dbReference>
<feature type="domain" description="Ig-like" evidence="9">
    <location>
        <begin position="2853"/>
        <end position="2892"/>
    </location>
</feature>
<feature type="domain" description="Ig-like" evidence="9">
    <location>
        <begin position="891"/>
        <end position="978"/>
    </location>
</feature>
<dbReference type="Pfam" id="PF13895">
    <property type="entry name" value="Ig_2"/>
    <property type="match status" value="1"/>
</dbReference>
<feature type="domain" description="Ig-like" evidence="9">
    <location>
        <begin position="2760"/>
        <end position="2848"/>
    </location>
</feature>
<dbReference type="InterPro" id="IPR056861">
    <property type="entry name" value="HMCN1-like_VWA"/>
</dbReference>
<dbReference type="InterPro" id="IPR003599">
    <property type="entry name" value="Ig_sub"/>
</dbReference>
<keyword evidence="5" id="KW-1015">Disulfide bond</keyword>
<dbReference type="GO" id="GO:0007156">
    <property type="term" value="P:homophilic cell adhesion via plasma membrane adhesion molecules"/>
    <property type="evidence" value="ECO:0007669"/>
    <property type="project" value="TreeGrafter"/>
</dbReference>
<comment type="caution">
    <text evidence="10">The sequence shown here is derived from an EMBL/GenBank/DDBJ whole genome shotgun (WGS) entry which is preliminary data.</text>
</comment>
<sequence length="2892" mass="319351">MRRWSRRLALLAIGILLLIEECSSVRKPKPEKDDATGKSSLAFVFDITGSMFDDLVQVREGAAKIFKTVMAQREKLIYNYIMVPFHDPHLGDIINTTDSTYFMRQLGKVYVHGGGDCPEKTLTGILKALEIALPSSFVYVFTDARSKDYHLEDQVLNIIQEKQSSVVFVMTGDCGNRTHPGFKTYEKIAAASFGQVFHLEKSDVSTVLEYVRHAVKQKKVHMMYEARERGGTTVRGIPVDKHLSELTISLSGDKDDSDVLDIAIRDPRGHHVDKQTYSREGGTIDLKNVKLIRLKDPIPGTYQITTNSRLKHTIRVFGHGSIDFKYGFAVRPLDQIELARPRPVLNQNTYLLVNMTGLIPPGVVTEISLVDYFGNSLYSNPASPSRTNPHMYYVGPFIPPKGLFFVQVVGVDEEDYEFKRIAPTAIGSVVVGGPRAFMAPYHEGFVGKKFQISCTVESASSYLLYWYKDDELIGGPLFYDATDTAVWGFNELSLRDSGEYKCQVISNNGNHSITTRVEARESAPVIIGARNISVPLGSPAFLHCPAKSAGPVEIRWIRHGSTVFTGPNTERNLANGTLKLHVVSRSDAGIYECQARNAGGMTSIKVRLDIMEPPKAHVVPEKVYFNPNENLNISCTSIGEPKPELHWYYRGNRLVTDTKYFVGYESKSLFIRGAGPADQGVYECRAMSAAGTDIDSAEVIMAAPPKVDVSQSKTMIGRGDSITFDCKILEGKPYPKIRWLRNGKELLVSNDKYIRIQGTTLQITGAQDSDGGSYSCVAENMAGRDISVVQLAIGRMPSIVPSPETVRVNIERQATLQCLAIGYPTPTIEWEKGGVSISKLNNNRYTQLPDGNLLISDVSVEDQDRFTCIAKNVYGTQSQTTAVMVTGLVSPVLGHVPPEEQLIEGQDLHLSCVVVLGTPRPNIVWLKDGKPVETSPTLIVEGGGTSLLLRGGNPKDEGKYTCVAISPAGNATLNINVQLIKKPEFVILPHSKEKPKVPGIDETHVAHVNTTHDVLDGGEFAIPCVVHGQPPPTITWYRDGRPIAANNKEFLILPDNTLVVRKADKSHNGVYTCQAANSAGETNQDTTIRIMNIPRITAGQSSYNMVVNDSMTIPCEAYGEPKPKFSWLLNGKPFTEGIINEDGSLTIPHLREIHRGTFSCIAENAAGVDVRNVSLTVHTAPQIELDNQEKVVLLNGTIVLECPAQALPPPERVWTYEGEKIDSQLIPHTIRDDGALVLHNMKLENTGMFTCHVSNLAGEDSLHYTVKVHEKPKIISEIPGTVDVVKGLTIEIPCRATGIPEVTRIWQKNGINLDTSSSKYTVDNMGTLRIHDALVDDAAVYNCVVSNSQGTDVLNTTVVVQEPPVILPTTNTNYTAVIGDVVEMRCYVDAHPAATIQWFRRGIAVTEKTNGVKVQNDGTLVIEEASLEDATIYTCKASNPAGKDEKNLQLTIIAAPEIPNQDVIQHESVKESQPFSLYCPVLSTPIPTITWYLNDKPMVAEDAEFALSDDKRRLHVFKAKITDSGVYKCVARNAAGEGSKMFQVEVVVPLIINEDRWAKKMYAKEGESVVLGCPVTGYPDPKITWVIDGKIIDENDDYKDIKISEDGNSINITNVGVKHEGFYHCVAQGKTDKLDVDVELVVLAKPRLGKDEDIELVAGKGVILTCDLLNEVDDFTTFAWSVNGSETDFPANVKIPNQKSKLYIAESYPNNSGIYKCRVTNAAGKSEKTIKLKVMEPPEFVEKDYEENQKLIVGTPLILSCLAKGDPKPDTKWFINGQEAHEENILDGDRLRIETLMKQSNQVSCVVTNKAGSISRDFFVQRVDVPYIGPISPLPPIYNEGEAITLDCPIANNEFNITWLKHGKPMIESEAIFTLDRTRMTILNAKPEHQDVYTCIVKNAAGEASRDFNVEVQVAPRIIGLAVENIETKEGEDITLYCPGEGNPKATIHWELNTTRIPERFKLLAENETLVIENITKHENGVYKCFHYNNLGEAVKTFNVVVRVKPEFIGGGTPSEKYVDIGRSVSLECPVADMFGAEITWTASGKKIGSGTIEGAEVMSNGRFLSIHKADLHHDATYICTVTNPVGSASKVVTLHVNVPSKILTDGGKYSVIENNSLVLPCVVEGTPRPKIYWRKEDMDATELPSVQILSEGQQFKIVHADITHSGSYSCKAQNGVGNDAINFEVDVITRPSLAKGVKDVVEVIEGQVANFKCPIADKNFRGTITWLYNQQPIDLFESKKYALSHNERRMSLHRAQTEDEGLYSCKIKNSAGETKFDYKLQVLIPPTIVMLDKDKNRTVIEKETVVLSCPATGKPEPDITWYKDGEGLNEDNIKNVIASGVLEGNELKIESVQDQDSGRYTCEAENVAGSTEQEVNLNVLTIPRIITDDIPSYNEFQLGQQVTLSCPVLAKPPANVTWLKKGKPLESNKYVKTSANGQKLYFLKLDIPDADKYTCVATNTAGEDRRDFEISLLIAPTFDEPNIVHRVQVNLGKPTTILCPAYGSPTPTITWLKDGISVKKNNKTAFFENGRVLTLETTDPSDAGRYTCIATNVAGSDDLETTLEVIVPPEIKGPEHLKLVAIEGDRVDLPCDTPNLGVEFEWQKNGQSISPETLRGDAFLQIPSSGKRMTFLSARHSDSGRYTCIMRNAAGESRKTFELDVQVPPEILEDFSSASMQTVNPGSTIDITCITKGYPTPTIDWWLNDDIIPPFEQITYIKNKETLRITNITDKFAGKYSCSAINAAGRTKKDFVVQVKSPPKLDKESEFIELKVGQSTVLACNVESSSQALISWKIRDTIYRTGGRVTPSVEIRDNVVEINNVKTSDDTVYTCIAENDAGKAEKDYFVSVIQYPKFYDVTTEIAFVIDQPLVLDCRVHGSPTPTSYWMKVSHT</sequence>
<keyword evidence="4" id="KW-0677">Repeat</keyword>
<evidence type="ECO:0000256" key="2">
    <source>
        <dbReference type="ARBA" id="ARBA00022525"/>
    </source>
</evidence>
<feature type="domain" description="Ig-like" evidence="9">
    <location>
        <begin position="705"/>
        <end position="787"/>
    </location>
</feature>
<feature type="signal peptide" evidence="8">
    <location>
        <begin position="1"/>
        <end position="24"/>
    </location>
</feature>
<dbReference type="EMBL" id="CADEPM010000002">
    <property type="protein sequence ID" value="CAB3399927.1"/>
    <property type="molecule type" value="Genomic_DNA"/>
</dbReference>
<dbReference type="InterPro" id="IPR013098">
    <property type="entry name" value="Ig_I-set"/>
</dbReference>
<dbReference type="Proteomes" id="UP000494206">
    <property type="component" value="Unassembled WGS sequence"/>
</dbReference>
<feature type="domain" description="Ig-like" evidence="9">
    <location>
        <begin position="2666"/>
        <end position="2755"/>
    </location>
</feature>
<dbReference type="GO" id="GO:0050808">
    <property type="term" value="P:synapse organization"/>
    <property type="evidence" value="ECO:0007669"/>
    <property type="project" value="TreeGrafter"/>
</dbReference>
<dbReference type="GO" id="GO:0005886">
    <property type="term" value="C:plasma membrane"/>
    <property type="evidence" value="ECO:0007669"/>
    <property type="project" value="TreeGrafter"/>
</dbReference>
<dbReference type="InterPro" id="IPR003598">
    <property type="entry name" value="Ig_sub2"/>
</dbReference>
<feature type="domain" description="Ig-like" evidence="9">
    <location>
        <begin position="1826"/>
        <end position="1911"/>
    </location>
</feature>
<protein>
    <recommendedName>
        <fullName evidence="9">Ig-like domain-containing protein</fullName>
    </recommendedName>
</protein>
<evidence type="ECO:0000256" key="8">
    <source>
        <dbReference type="SAM" id="SignalP"/>
    </source>
</evidence>
<name>A0A8S1EI68_9PELO</name>
<dbReference type="FunFam" id="2.60.40.10:FF:002373">
    <property type="entry name" value="High Incidence of Males (Increased X chromosome loss)"/>
    <property type="match status" value="1"/>
</dbReference>
<keyword evidence="3 8" id="KW-0732">Signal</keyword>
<dbReference type="FunFam" id="2.60.40.10:FF:000130">
    <property type="entry name" value="Hemicentin 1"/>
    <property type="match status" value="3"/>
</dbReference>
<dbReference type="OrthoDB" id="5985519at2759"/>
<dbReference type="InterPro" id="IPR007110">
    <property type="entry name" value="Ig-like_dom"/>
</dbReference>
<dbReference type="Gene3D" id="2.60.40.10">
    <property type="entry name" value="Immunoglobulins"/>
    <property type="match status" value="26"/>
</dbReference>
<keyword evidence="11" id="KW-1185">Reference proteome</keyword>
<dbReference type="Pfam" id="PF13927">
    <property type="entry name" value="Ig_3"/>
    <property type="match status" value="7"/>
</dbReference>
<dbReference type="GO" id="GO:0043025">
    <property type="term" value="C:neuronal cell body"/>
    <property type="evidence" value="ECO:0007669"/>
    <property type="project" value="TreeGrafter"/>
</dbReference>
<dbReference type="GO" id="GO:0030424">
    <property type="term" value="C:axon"/>
    <property type="evidence" value="ECO:0007669"/>
    <property type="project" value="TreeGrafter"/>
</dbReference>
<gene>
    <name evidence="10" type="ORF">CBOVIS_LOCUS2969</name>
</gene>
<dbReference type="InterPro" id="IPR036179">
    <property type="entry name" value="Ig-like_dom_sf"/>
</dbReference>
<feature type="domain" description="Ig-like" evidence="9">
    <location>
        <begin position="1181"/>
        <end position="1269"/>
    </location>
</feature>
<accession>A0A8S1EI68</accession>
<feature type="chain" id="PRO_5035859928" description="Ig-like domain-containing protein" evidence="8">
    <location>
        <begin position="25"/>
        <end position="2892"/>
    </location>
</feature>
<dbReference type="InterPro" id="IPR036465">
    <property type="entry name" value="vWFA_dom_sf"/>
</dbReference>
<dbReference type="InterPro" id="IPR056475">
    <property type="entry name" value="GBD_Hemicentin/VWA7"/>
</dbReference>
<dbReference type="FunFam" id="2.60.40.10:FF:000032">
    <property type="entry name" value="palladin isoform X1"/>
    <property type="match status" value="2"/>
</dbReference>
<dbReference type="PANTHER" id="PTHR45080">
    <property type="entry name" value="CONTACTIN 5"/>
    <property type="match status" value="1"/>
</dbReference>
<feature type="domain" description="Ig-like" evidence="9">
    <location>
        <begin position="2384"/>
        <end position="2472"/>
    </location>
</feature>
<feature type="domain" description="Ig-like" evidence="9">
    <location>
        <begin position="434"/>
        <end position="518"/>
    </location>
</feature>
<feature type="domain" description="Ig-like" evidence="9">
    <location>
        <begin position="1364"/>
        <end position="1451"/>
    </location>
</feature>
<feature type="domain" description="Ig-like" evidence="9">
    <location>
        <begin position="1738"/>
        <end position="1821"/>
    </location>
</feature>
<feature type="domain" description="Ig-like" evidence="9">
    <location>
        <begin position="1456"/>
        <end position="1547"/>
    </location>
</feature>
<feature type="domain" description="Ig-like" evidence="9">
    <location>
        <begin position="614"/>
        <end position="700"/>
    </location>
</feature>
<dbReference type="SMART" id="SM00409">
    <property type="entry name" value="IG"/>
    <property type="match status" value="26"/>
</dbReference>
<feature type="domain" description="Ig-like" evidence="9">
    <location>
        <begin position="983"/>
        <end position="1089"/>
    </location>
</feature>
<dbReference type="Pfam" id="PF23560">
    <property type="entry name" value="GBD_Hemicentin"/>
    <property type="match status" value="1"/>
</dbReference>
<dbReference type="SUPFAM" id="SSF53300">
    <property type="entry name" value="vWA-like"/>
    <property type="match status" value="1"/>
</dbReference>